<dbReference type="AlphaFoldDB" id="A0A9P1GEN1"/>
<dbReference type="EMBL" id="CAMXCT030004146">
    <property type="protein sequence ID" value="CAL4795214.1"/>
    <property type="molecule type" value="Genomic_DNA"/>
</dbReference>
<feature type="compositionally biased region" description="Acidic residues" evidence="1">
    <location>
        <begin position="52"/>
        <end position="63"/>
    </location>
</feature>
<proteinExistence type="predicted"/>
<reference evidence="2" key="1">
    <citation type="submission" date="2022-10" db="EMBL/GenBank/DDBJ databases">
        <authorList>
            <person name="Chen Y."/>
            <person name="Dougan E. K."/>
            <person name="Chan C."/>
            <person name="Rhodes N."/>
            <person name="Thang M."/>
        </authorList>
    </citation>
    <scope>NUCLEOTIDE SEQUENCE</scope>
</reference>
<dbReference type="Proteomes" id="UP001152797">
    <property type="component" value="Unassembled WGS sequence"/>
</dbReference>
<gene>
    <name evidence="2" type="ORF">C1SCF055_LOCUS33399</name>
</gene>
<comment type="caution">
    <text evidence="2">The sequence shown here is derived from an EMBL/GenBank/DDBJ whole genome shotgun (WGS) entry which is preliminary data.</text>
</comment>
<reference evidence="3" key="2">
    <citation type="submission" date="2024-04" db="EMBL/GenBank/DDBJ databases">
        <authorList>
            <person name="Chen Y."/>
            <person name="Shah S."/>
            <person name="Dougan E. K."/>
            <person name="Thang M."/>
            <person name="Chan C."/>
        </authorList>
    </citation>
    <scope>NUCLEOTIDE SEQUENCE [LARGE SCALE GENOMIC DNA]</scope>
</reference>
<evidence type="ECO:0000313" key="4">
    <source>
        <dbReference type="Proteomes" id="UP001152797"/>
    </source>
</evidence>
<sequence length="224" mass="24352">MADPIAPAEAEAAEAEAAEAEAAAAEAEIAEAEREAAEAEAEIAEAEREAAEAEAELAEAEAEAFEAAKTAEAEIAEAKTEAAEAAKAADALNALSGIYSSTELQHMLRSSKLTYFRHVYLGGHVWCIFEVRVPHGWWALVQSKEQWIQFLEEQDCRPAAKNFKNLMSGSKPLPYPLAMKVKALQLPYYRIGSHGWPRAINFDEVFSIAGSRKGKEEGDDAWLG</sequence>
<dbReference type="EMBL" id="CAMXCT020004146">
    <property type="protein sequence ID" value="CAL1161277.1"/>
    <property type="molecule type" value="Genomic_DNA"/>
</dbReference>
<name>A0A9P1GEN1_9DINO</name>
<evidence type="ECO:0000313" key="2">
    <source>
        <dbReference type="EMBL" id="CAI4007902.1"/>
    </source>
</evidence>
<evidence type="ECO:0000313" key="3">
    <source>
        <dbReference type="EMBL" id="CAL1161277.1"/>
    </source>
</evidence>
<organism evidence="2">
    <name type="scientific">Cladocopium goreaui</name>
    <dbReference type="NCBI Taxonomy" id="2562237"/>
    <lineage>
        <taxon>Eukaryota</taxon>
        <taxon>Sar</taxon>
        <taxon>Alveolata</taxon>
        <taxon>Dinophyceae</taxon>
        <taxon>Suessiales</taxon>
        <taxon>Symbiodiniaceae</taxon>
        <taxon>Cladocopium</taxon>
    </lineage>
</organism>
<dbReference type="EMBL" id="CAMXCT010004146">
    <property type="protein sequence ID" value="CAI4007902.1"/>
    <property type="molecule type" value="Genomic_DNA"/>
</dbReference>
<evidence type="ECO:0000256" key="1">
    <source>
        <dbReference type="SAM" id="MobiDB-lite"/>
    </source>
</evidence>
<feature type="region of interest" description="Disordered" evidence="1">
    <location>
        <begin position="1"/>
        <end position="63"/>
    </location>
</feature>
<protein>
    <submittedName>
        <fullName evidence="2">Uncharacterized protein</fullName>
    </submittedName>
</protein>
<keyword evidence="4" id="KW-1185">Reference proteome</keyword>
<accession>A0A9P1GEN1</accession>